<proteinExistence type="predicted"/>
<dbReference type="EMBL" id="UZAH01027045">
    <property type="protein sequence ID" value="VDO88060.1"/>
    <property type="molecule type" value="Genomic_DNA"/>
</dbReference>
<dbReference type="WBParaSite" id="HPBE_0001127501-mRNA-1">
    <property type="protein sequence ID" value="HPBE_0001127501-mRNA-1"/>
    <property type="gene ID" value="HPBE_0001127501"/>
</dbReference>
<accession>A0A3P7YJ68</accession>
<organism evidence="2 3">
    <name type="scientific">Heligmosomoides polygyrus</name>
    <name type="common">Parasitic roundworm</name>
    <dbReference type="NCBI Taxonomy" id="6339"/>
    <lineage>
        <taxon>Eukaryota</taxon>
        <taxon>Metazoa</taxon>
        <taxon>Ecdysozoa</taxon>
        <taxon>Nematoda</taxon>
        <taxon>Chromadorea</taxon>
        <taxon>Rhabditida</taxon>
        <taxon>Rhabditina</taxon>
        <taxon>Rhabditomorpha</taxon>
        <taxon>Strongyloidea</taxon>
        <taxon>Heligmosomidae</taxon>
        <taxon>Heligmosomoides</taxon>
    </lineage>
</organism>
<evidence type="ECO:0000313" key="1">
    <source>
        <dbReference type="EMBL" id="VDO88060.1"/>
    </source>
</evidence>
<dbReference type="Proteomes" id="UP000050761">
    <property type="component" value="Unassembled WGS sequence"/>
</dbReference>
<reference evidence="3" key="2">
    <citation type="submission" date="2019-09" db="UniProtKB">
        <authorList>
            <consortium name="WormBaseParasite"/>
        </authorList>
    </citation>
    <scope>IDENTIFICATION</scope>
</reference>
<evidence type="ECO:0000313" key="2">
    <source>
        <dbReference type="Proteomes" id="UP000050761"/>
    </source>
</evidence>
<accession>A0A183FTA2</accession>
<gene>
    <name evidence="1" type="ORF">HPBE_LOCUS11276</name>
</gene>
<sequence>MPISQWNKQRIIAEYSEYSRRAGVAAVGLTTKYTMNESACCSVQQTPQRRRREAVLPQPRQPYNIPLTLLGREEF</sequence>
<reference evidence="1 2" key="1">
    <citation type="submission" date="2018-11" db="EMBL/GenBank/DDBJ databases">
        <authorList>
            <consortium name="Pathogen Informatics"/>
        </authorList>
    </citation>
    <scope>NUCLEOTIDE SEQUENCE [LARGE SCALE GENOMIC DNA]</scope>
</reference>
<evidence type="ECO:0000313" key="3">
    <source>
        <dbReference type="WBParaSite" id="HPBE_0001127501-mRNA-1"/>
    </source>
</evidence>
<dbReference type="AlphaFoldDB" id="A0A183FTA2"/>
<name>A0A183FTA2_HELPZ</name>
<protein>
    <submittedName>
        <fullName evidence="1 3">Uncharacterized protein</fullName>
    </submittedName>
</protein>
<keyword evidence="2" id="KW-1185">Reference proteome</keyword>